<reference evidence="2 3" key="1">
    <citation type="submission" date="2021-06" db="EMBL/GenBank/DDBJ databases">
        <title>Bacillus sp. RD4P76, an endophyte from a halophyte.</title>
        <authorList>
            <person name="Sun J.-Q."/>
        </authorList>
    </citation>
    <scope>NUCLEOTIDE SEQUENCE [LARGE SCALE GENOMIC DNA]</scope>
    <source>
        <strain evidence="2 3">JCM 17098</strain>
    </source>
</reference>
<dbReference type="Pfam" id="PF14146">
    <property type="entry name" value="DUF4305"/>
    <property type="match status" value="1"/>
</dbReference>
<name>A0ABS6JYJ6_9BACI</name>
<dbReference type="InterPro" id="IPR025426">
    <property type="entry name" value="DUF4305"/>
</dbReference>
<dbReference type="RefSeq" id="WP_088073308.1">
    <property type="nucleotide sequence ID" value="NZ_JAHQCR010000084.1"/>
</dbReference>
<keyword evidence="3" id="KW-1185">Reference proteome</keyword>
<feature type="transmembrane region" description="Helical" evidence="1">
    <location>
        <begin position="36"/>
        <end position="55"/>
    </location>
</feature>
<feature type="transmembrane region" description="Helical" evidence="1">
    <location>
        <begin position="7"/>
        <end position="24"/>
    </location>
</feature>
<evidence type="ECO:0000256" key="1">
    <source>
        <dbReference type="SAM" id="Phobius"/>
    </source>
</evidence>
<dbReference type="EMBL" id="JAHQCR010000084">
    <property type="protein sequence ID" value="MBU9723669.1"/>
    <property type="molecule type" value="Genomic_DNA"/>
</dbReference>
<proteinExistence type="predicted"/>
<dbReference type="Proteomes" id="UP000790580">
    <property type="component" value="Unassembled WGS sequence"/>
</dbReference>
<keyword evidence="1" id="KW-0472">Membrane</keyword>
<comment type="caution">
    <text evidence="2">The sequence shown here is derived from an EMBL/GenBank/DDBJ whole genome shotgun (WGS) entry which is preliminary data.</text>
</comment>
<sequence>MPRSPRVTGYLYFFFGVSLVFFAIHQTNRTGEWDFFTILFMAVAAIDFMIAFRYFSLASKLKNSEDKKK</sequence>
<keyword evidence="1" id="KW-0812">Transmembrane</keyword>
<protein>
    <submittedName>
        <fullName evidence="2">YdiK family protein</fullName>
    </submittedName>
</protein>
<organism evidence="2 3">
    <name type="scientific">Evansella alkalicola</name>
    <dbReference type="NCBI Taxonomy" id="745819"/>
    <lineage>
        <taxon>Bacteria</taxon>
        <taxon>Bacillati</taxon>
        <taxon>Bacillota</taxon>
        <taxon>Bacilli</taxon>
        <taxon>Bacillales</taxon>
        <taxon>Bacillaceae</taxon>
        <taxon>Evansella</taxon>
    </lineage>
</organism>
<keyword evidence="1" id="KW-1133">Transmembrane helix</keyword>
<gene>
    <name evidence="2" type="ORF">KS407_19815</name>
</gene>
<evidence type="ECO:0000313" key="2">
    <source>
        <dbReference type="EMBL" id="MBU9723669.1"/>
    </source>
</evidence>
<evidence type="ECO:0000313" key="3">
    <source>
        <dbReference type="Proteomes" id="UP000790580"/>
    </source>
</evidence>
<accession>A0ABS6JYJ6</accession>